<feature type="transmembrane region" description="Helical" evidence="7">
    <location>
        <begin position="16"/>
        <end position="35"/>
    </location>
</feature>
<feature type="transmembrane region" description="Helical" evidence="7">
    <location>
        <begin position="661"/>
        <end position="681"/>
    </location>
</feature>
<evidence type="ECO:0000256" key="2">
    <source>
        <dbReference type="ARBA" id="ARBA00006434"/>
    </source>
</evidence>
<dbReference type="Gene3D" id="1.20.1730.10">
    <property type="entry name" value="Sodium/glucose cotransporter"/>
    <property type="match status" value="1"/>
</dbReference>
<dbReference type="STRING" id="136037.A0A067QTB0"/>
<feature type="transmembrane region" description="Helical" evidence="7">
    <location>
        <begin position="404"/>
        <end position="423"/>
    </location>
</feature>
<dbReference type="OMA" id="VGIFMFV"/>
<evidence type="ECO:0000256" key="4">
    <source>
        <dbReference type="ARBA" id="ARBA00022989"/>
    </source>
</evidence>
<feature type="transmembrane region" description="Helical" evidence="7">
    <location>
        <begin position="468"/>
        <end position="488"/>
    </location>
</feature>
<dbReference type="AlphaFoldDB" id="A0A067QTB0"/>
<feature type="transmembrane region" description="Helical" evidence="7">
    <location>
        <begin position="256"/>
        <end position="275"/>
    </location>
</feature>
<comment type="similarity">
    <text evidence="2 6">Belongs to the sodium:solute symporter (SSF) (TC 2.A.21) family.</text>
</comment>
<reference evidence="8 9" key="1">
    <citation type="journal article" date="2014" name="Nat. Commun.">
        <title>Molecular traces of alternative social organization in a termite genome.</title>
        <authorList>
            <person name="Terrapon N."/>
            <person name="Li C."/>
            <person name="Robertson H.M."/>
            <person name="Ji L."/>
            <person name="Meng X."/>
            <person name="Booth W."/>
            <person name="Chen Z."/>
            <person name="Childers C.P."/>
            <person name="Glastad K.M."/>
            <person name="Gokhale K."/>
            <person name="Gowin J."/>
            <person name="Gronenberg W."/>
            <person name="Hermansen R.A."/>
            <person name="Hu H."/>
            <person name="Hunt B.G."/>
            <person name="Huylmans A.K."/>
            <person name="Khalil S.M."/>
            <person name="Mitchell R.D."/>
            <person name="Munoz-Torres M.C."/>
            <person name="Mustard J.A."/>
            <person name="Pan H."/>
            <person name="Reese J.T."/>
            <person name="Scharf M.E."/>
            <person name="Sun F."/>
            <person name="Vogel H."/>
            <person name="Xiao J."/>
            <person name="Yang W."/>
            <person name="Yang Z."/>
            <person name="Yang Z."/>
            <person name="Zhou J."/>
            <person name="Zhu J."/>
            <person name="Brent C.S."/>
            <person name="Elsik C.G."/>
            <person name="Goodisman M.A."/>
            <person name="Liberles D.A."/>
            <person name="Roe R.M."/>
            <person name="Vargo E.L."/>
            <person name="Vilcinskas A."/>
            <person name="Wang J."/>
            <person name="Bornberg-Bauer E."/>
            <person name="Korb J."/>
            <person name="Zhang G."/>
            <person name="Liebig J."/>
        </authorList>
    </citation>
    <scope>NUCLEOTIDE SEQUENCE [LARGE SCALE GENOMIC DNA]</scope>
    <source>
        <tissue evidence="8">Whole organism</tissue>
    </source>
</reference>
<keyword evidence="5 7" id="KW-0472">Membrane</keyword>
<protein>
    <submittedName>
        <fullName evidence="8">Sodium/myo-inositol cotransporter</fullName>
    </submittedName>
</protein>
<feature type="transmembrane region" description="Helical" evidence="7">
    <location>
        <begin position="435"/>
        <end position="456"/>
    </location>
</feature>
<evidence type="ECO:0000256" key="6">
    <source>
        <dbReference type="RuleBase" id="RU362091"/>
    </source>
</evidence>
<dbReference type="NCBIfam" id="TIGR00813">
    <property type="entry name" value="sss"/>
    <property type="match status" value="1"/>
</dbReference>
<feature type="transmembrane region" description="Helical" evidence="7">
    <location>
        <begin position="363"/>
        <end position="383"/>
    </location>
</feature>
<evidence type="ECO:0000256" key="7">
    <source>
        <dbReference type="SAM" id="Phobius"/>
    </source>
</evidence>
<feature type="transmembrane region" description="Helical" evidence="7">
    <location>
        <begin position="296"/>
        <end position="316"/>
    </location>
</feature>
<sequence>METPKYHQGSLETYDYVAVGIYYVVVLTVSVYSACRANRNTLSGYFLAGRYMHWFPVGASLFASNIGSEHFIGLAGSGAAAGIAVGAFELNALILLQVLGWIFLPVFIASGVCTLPEYMMKRFGGTRIRVFLASLSLILYIFTKISVNIYSGSLFIQQAVGWNIWYSILLLLCLTYICSAIGGLAAVIYMETVQFFIIIAGSLIVMVTGFMAVGGWNELTVRYLQAVPNDTFPNTTCGIPRQDSWIMLRNPINSDMPWPGFLLGQTPSSIWYWCADQLMVQRTLAAKSLSHAQGGTLLAGYIKILPVFIMVLPGMISRVLFPDEIACVKPEICEKVCGNPVSCSNSAYPHLVLGILPSGLRGVMLAVMLAALMSDLSSVFNSASTLFTMDMWKRARKQATTKELLIVSKIFTAVLVVISIIWIPIIQKTQGGQLYIYIQSIGAYLAPPIAAIYCLALTWSRVNEQGAFWGLVIGLFIGFTRMALDFSFPEPRCYEEDTRPLIISKVHYMYFAMLLFWTTLLLVIAISLFTKPTPEYRLIRTTYRTRFDQRKRKDDDQPLRAEELELMMAARRKAAENEIDGDVNKLPDKSCEKPNLLLRLFRRVCGVETKPEIERRIARDAQDRLDQERDPEREQRLTREAEDQLRLKKINSLEQTPREKCILNTCLAVIIMVAVGLYAFFSVSPLSAEETEYLRMEAFNHSLYHGNSTS</sequence>
<accession>A0A067QTB0</accession>
<keyword evidence="4 7" id="KW-1133">Transmembrane helix</keyword>
<comment type="subcellular location">
    <subcellularLocation>
        <location evidence="1">Membrane</location>
        <topology evidence="1">Multi-pass membrane protein</topology>
    </subcellularLocation>
</comment>
<keyword evidence="9" id="KW-1185">Reference proteome</keyword>
<dbReference type="InterPro" id="IPR001734">
    <property type="entry name" value="Na/solute_symporter"/>
</dbReference>
<dbReference type="eggNOG" id="KOG2349">
    <property type="taxonomic scope" value="Eukaryota"/>
</dbReference>
<feature type="transmembrane region" description="Helical" evidence="7">
    <location>
        <begin position="508"/>
        <end position="530"/>
    </location>
</feature>
<dbReference type="InterPro" id="IPR038377">
    <property type="entry name" value="Na/Glc_symporter_sf"/>
</dbReference>
<dbReference type="Pfam" id="PF00474">
    <property type="entry name" value="SSF"/>
    <property type="match status" value="1"/>
</dbReference>
<dbReference type="PANTHER" id="PTHR11819">
    <property type="entry name" value="SOLUTE CARRIER FAMILY 5"/>
    <property type="match status" value="1"/>
</dbReference>
<feature type="transmembrane region" description="Helical" evidence="7">
    <location>
        <begin position="71"/>
        <end position="88"/>
    </location>
</feature>
<proteinExistence type="inferred from homology"/>
<evidence type="ECO:0000256" key="3">
    <source>
        <dbReference type="ARBA" id="ARBA00022692"/>
    </source>
</evidence>
<feature type="transmembrane region" description="Helical" evidence="7">
    <location>
        <begin position="94"/>
        <end position="118"/>
    </location>
</feature>
<feature type="transmembrane region" description="Helical" evidence="7">
    <location>
        <begin position="164"/>
        <end position="188"/>
    </location>
</feature>
<dbReference type="EMBL" id="KK853042">
    <property type="protein sequence ID" value="KDR12145.1"/>
    <property type="molecule type" value="Genomic_DNA"/>
</dbReference>
<feature type="transmembrane region" description="Helical" evidence="7">
    <location>
        <begin position="195"/>
        <end position="216"/>
    </location>
</feature>
<evidence type="ECO:0000313" key="8">
    <source>
        <dbReference type="EMBL" id="KDR12145.1"/>
    </source>
</evidence>
<feature type="transmembrane region" description="Helical" evidence="7">
    <location>
        <begin position="130"/>
        <end position="152"/>
    </location>
</feature>
<name>A0A067QTB0_ZOONE</name>
<keyword evidence="3 7" id="KW-0812">Transmembrane</keyword>
<evidence type="ECO:0000313" key="9">
    <source>
        <dbReference type="Proteomes" id="UP000027135"/>
    </source>
</evidence>
<dbReference type="InParanoid" id="A0A067QTB0"/>
<gene>
    <name evidence="8" type="ORF">L798_13900</name>
</gene>
<dbReference type="GO" id="GO:0005412">
    <property type="term" value="F:D-glucose:sodium symporter activity"/>
    <property type="evidence" value="ECO:0007669"/>
    <property type="project" value="TreeGrafter"/>
</dbReference>
<dbReference type="GO" id="GO:0005886">
    <property type="term" value="C:plasma membrane"/>
    <property type="evidence" value="ECO:0007669"/>
    <property type="project" value="TreeGrafter"/>
</dbReference>
<evidence type="ECO:0000256" key="1">
    <source>
        <dbReference type="ARBA" id="ARBA00004141"/>
    </source>
</evidence>
<dbReference type="PANTHER" id="PTHR11819:SF150">
    <property type="entry name" value="SODIUM_MYO-INOSITOL COTRANSPORTER"/>
    <property type="match status" value="1"/>
</dbReference>
<evidence type="ECO:0000256" key="5">
    <source>
        <dbReference type="ARBA" id="ARBA00023136"/>
    </source>
</evidence>
<organism evidence="8 9">
    <name type="scientific">Zootermopsis nevadensis</name>
    <name type="common">Dampwood termite</name>
    <dbReference type="NCBI Taxonomy" id="136037"/>
    <lineage>
        <taxon>Eukaryota</taxon>
        <taxon>Metazoa</taxon>
        <taxon>Ecdysozoa</taxon>
        <taxon>Arthropoda</taxon>
        <taxon>Hexapoda</taxon>
        <taxon>Insecta</taxon>
        <taxon>Pterygota</taxon>
        <taxon>Neoptera</taxon>
        <taxon>Polyneoptera</taxon>
        <taxon>Dictyoptera</taxon>
        <taxon>Blattodea</taxon>
        <taxon>Blattoidea</taxon>
        <taxon>Termitoidae</taxon>
        <taxon>Termopsidae</taxon>
        <taxon>Zootermopsis</taxon>
    </lineage>
</organism>
<dbReference type="PROSITE" id="PS50283">
    <property type="entry name" value="NA_SOLUT_SYMP_3"/>
    <property type="match status" value="1"/>
</dbReference>
<dbReference type="Proteomes" id="UP000027135">
    <property type="component" value="Unassembled WGS sequence"/>
</dbReference>